<evidence type="ECO:0000256" key="8">
    <source>
        <dbReference type="ARBA" id="ARBA00023136"/>
    </source>
</evidence>
<feature type="transmembrane region" description="Helical" evidence="11">
    <location>
        <begin position="6"/>
        <end position="27"/>
    </location>
</feature>
<accession>A0A9E5DAS4</accession>
<keyword evidence="13" id="KW-1185">Reference proteome</keyword>
<feature type="transmembrane region" description="Helical" evidence="11">
    <location>
        <begin position="154"/>
        <end position="178"/>
    </location>
</feature>
<reference evidence="12" key="2">
    <citation type="submission" date="2021-04" db="EMBL/GenBank/DDBJ databases">
        <authorList>
            <person name="Dong X."/>
        </authorList>
    </citation>
    <scope>NUCLEOTIDE SEQUENCE</scope>
    <source>
        <strain evidence="12">LLY</strain>
    </source>
</reference>
<reference evidence="12" key="1">
    <citation type="journal article" date="2021" name="mSystems">
        <title>Bacteria and Archaea Synergistically Convert Glycine Betaine to Biogenic Methane in the Formosa Cold Seep of the South China Sea.</title>
        <authorList>
            <person name="Li L."/>
            <person name="Zhang W."/>
            <person name="Zhang S."/>
            <person name="Song L."/>
            <person name="Sun Q."/>
            <person name="Zhang H."/>
            <person name="Xiang H."/>
            <person name="Dong X."/>
        </authorList>
    </citation>
    <scope>NUCLEOTIDE SEQUENCE</scope>
    <source>
        <strain evidence="12">LLY</strain>
    </source>
</reference>
<feature type="transmembrane region" description="Helical" evidence="11">
    <location>
        <begin position="48"/>
        <end position="69"/>
    </location>
</feature>
<organism evidence="12 13">
    <name type="scientific">Methanococcoides seepicolus</name>
    <dbReference type="NCBI Taxonomy" id="2828780"/>
    <lineage>
        <taxon>Archaea</taxon>
        <taxon>Methanobacteriati</taxon>
        <taxon>Methanobacteriota</taxon>
        <taxon>Stenosarchaea group</taxon>
        <taxon>Methanomicrobia</taxon>
        <taxon>Methanosarcinales</taxon>
        <taxon>Methanosarcinaceae</taxon>
        <taxon>Methanococcoides</taxon>
    </lineage>
</organism>
<dbReference type="PANTHER" id="PTHR39650:SF1">
    <property type="entry name" value="CDP-ARCHAEOL SYNTHASE"/>
    <property type="match status" value="1"/>
</dbReference>
<dbReference type="HAMAP" id="MF_01117">
    <property type="entry name" value="CDP_archaeol_synth"/>
    <property type="match status" value="1"/>
</dbReference>
<comment type="caution">
    <text evidence="12">The sequence shown here is derived from an EMBL/GenBank/DDBJ whole genome shotgun (WGS) entry which is preliminary data.</text>
</comment>
<dbReference type="Pfam" id="PF01864">
    <property type="entry name" value="CarS-like"/>
    <property type="match status" value="1"/>
</dbReference>
<keyword evidence="3 11" id="KW-0808">Transferase</keyword>
<keyword evidence="7 11" id="KW-0443">Lipid metabolism</keyword>
<dbReference type="GO" id="GO:0046474">
    <property type="term" value="P:glycerophospholipid biosynthetic process"/>
    <property type="evidence" value="ECO:0007669"/>
    <property type="project" value="UniProtKB-UniRule"/>
</dbReference>
<evidence type="ECO:0000313" key="12">
    <source>
        <dbReference type="EMBL" id="MCM1986965.1"/>
    </source>
</evidence>
<evidence type="ECO:0000256" key="3">
    <source>
        <dbReference type="ARBA" id="ARBA00022679"/>
    </source>
</evidence>
<keyword evidence="6 11" id="KW-1133">Transmembrane helix</keyword>
<feature type="transmembrane region" description="Helical" evidence="11">
    <location>
        <begin position="130"/>
        <end position="148"/>
    </location>
</feature>
<comment type="catalytic activity">
    <reaction evidence="11">
        <text>2,3-bis-O-(geranylgeranyl)-sn-glycerol 1-phosphate + CTP + H(+) = CDP-2,3-bis-O-(geranylgeranyl)-sn-glycerol + diphosphate</text>
        <dbReference type="Rhea" id="RHEA:25690"/>
        <dbReference type="ChEBI" id="CHEBI:15378"/>
        <dbReference type="ChEBI" id="CHEBI:33019"/>
        <dbReference type="ChEBI" id="CHEBI:37563"/>
        <dbReference type="ChEBI" id="CHEBI:58837"/>
        <dbReference type="ChEBI" id="CHEBI:58838"/>
        <dbReference type="EC" id="2.7.7.67"/>
    </reaction>
</comment>
<proteinExistence type="inferred from homology"/>
<comment type="cofactor">
    <cofactor evidence="11">
        <name>Mg(2+)</name>
        <dbReference type="ChEBI" id="CHEBI:18420"/>
    </cofactor>
</comment>
<evidence type="ECO:0000256" key="4">
    <source>
        <dbReference type="ARBA" id="ARBA00022692"/>
    </source>
</evidence>
<keyword evidence="1 11" id="KW-1003">Cell membrane</keyword>
<comment type="function">
    <text evidence="11">Catalyzes the formation of CDP-2,3-bis-(O-geranylgeranyl)-sn-glycerol (CDP-archaeol) from 2,3-bis-(O-geranylgeranyl)-sn-glycerol 1-phosphate (DGGGP) and CTP. This reaction is the third ether-bond-formation step in the biosynthesis of archaeal membrane lipids.</text>
</comment>
<keyword evidence="2 11" id="KW-0444">Lipid biosynthesis</keyword>
<evidence type="ECO:0000256" key="6">
    <source>
        <dbReference type="ARBA" id="ARBA00022989"/>
    </source>
</evidence>
<feature type="transmembrane region" description="Helical" evidence="11">
    <location>
        <begin position="89"/>
        <end position="109"/>
    </location>
</feature>
<keyword evidence="5 11" id="KW-0460">Magnesium</keyword>
<dbReference type="EC" id="2.7.7.67" evidence="11"/>
<evidence type="ECO:0000256" key="1">
    <source>
        <dbReference type="ARBA" id="ARBA00022475"/>
    </source>
</evidence>
<evidence type="ECO:0000256" key="10">
    <source>
        <dbReference type="ARBA" id="ARBA00023264"/>
    </source>
</evidence>
<dbReference type="GO" id="GO:0043338">
    <property type="term" value="F:CDP-2,3-bis-(O-geranylgeranyl)-sn-glycerol synthase activity"/>
    <property type="evidence" value="ECO:0007669"/>
    <property type="project" value="UniProtKB-EC"/>
</dbReference>
<evidence type="ECO:0000313" key="13">
    <source>
        <dbReference type="Proteomes" id="UP001056766"/>
    </source>
</evidence>
<protein>
    <recommendedName>
        <fullName evidence="11">CDP-archaeol synthase</fullName>
        <ecNumber evidence="11">2.7.7.67</ecNumber>
    </recommendedName>
    <alternativeName>
        <fullName evidence="11">CDP-2,3-bis-(O-geranylgeranyl)-sn-glycerol synthase</fullName>
    </alternativeName>
</protein>
<keyword evidence="12" id="KW-0548">Nucleotidyltransferase</keyword>
<dbReference type="NCBIfam" id="NF003114">
    <property type="entry name" value="PRK04032.1"/>
    <property type="match status" value="1"/>
</dbReference>
<dbReference type="GO" id="GO:0005886">
    <property type="term" value="C:plasma membrane"/>
    <property type="evidence" value="ECO:0007669"/>
    <property type="project" value="UniProtKB-SubCell"/>
</dbReference>
<comment type="similarity">
    <text evidence="11">Belongs to the CDP-archaeol synthase family.</text>
</comment>
<keyword evidence="9 11" id="KW-0594">Phospholipid biosynthesis</keyword>
<comment type="pathway">
    <text evidence="11">Membrane lipid metabolism; glycerophospholipid metabolism.</text>
</comment>
<evidence type="ECO:0000256" key="2">
    <source>
        <dbReference type="ARBA" id="ARBA00022516"/>
    </source>
</evidence>
<keyword evidence="4 11" id="KW-0812">Transmembrane</keyword>
<gene>
    <name evidence="11" type="primary">carS</name>
    <name evidence="12" type="ORF">KDK67_08180</name>
</gene>
<dbReference type="AlphaFoldDB" id="A0A9E5DAS4"/>
<evidence type="ECO:0000256" key="9">
    <source>
        <dbReference type="ARBA" id="ARBA00023209"/>
    </source>
</evidence>
<evidence type="ECO:0000256" key="5">
    <source>
        <dbReference type="ARBA" id="ARBA00022842"/>
    </source>
</evidence>
<dbReference type="PANTHER" id="PTHR39650">
    <property type="entry name" value="CDP-ARCHAEOL SYNTHASE"/>
    <property type="match status" value="1"/>
</dbReference>
<name>A0A9E5DAS4_9EURY</name>
<dbReference type="InterPro" id="IPR032690">
    <property type="entry name" value="CarS"/>
</dbReference>
<keyword evidence="8 11" id="KW-0472">Membrane</keyword>
<dbReference type="EMBL" id="JAGSOI010000030">
    <property type="protein sequence ID" value="MCM1986965.1"/>
    <property type="molecule type" value="Genomic_DNA"/>
</dbReference>
<keyword evidence="10 11" id="KW-1208">Phospholipid metabolism</keyword>
<sequence length="185" mass="20405">MEIIVLALWLMLPAYLPNPFAALFGGGRPIDSGKTMSDGRRILGDGKTFRGFFVGLIFGALAGLMQMQLLEKYPMLFGVELPIFGTGGSNTTILIFALAFGSLFGDMFMSFFKRRMGLKRGAPLPIIDQLDFVLGAWLFAYLASPVWFAEHFTASVIIVILVITPLLHLSTNVVGYFMGVKKEPW</sequence>
<dbReference type="InterPro" id="IPR002726">
    <property type="entry name" value="CarS_archaea"/>
</dbReference>
<comment type="subcellular location">
    <subcellularLocation>
        <location evidence="11">Cell membrane</location>
        <topology evidence="11">Multi-pass membrane protein</topology>
    </subcellularLocation>
</comment>
<dbReference type="Proteomes" id="UP001056766">
    <property type="component" value="Unassembled WGS sequence"/>
</dbReference>
<evidence type="ECO:0000256" key="7">
    <source>
        <dbReference type="ARBA" id="ARBA00023098"/>
    </source>
</evidence>
<evidence type="ECO:0000256" key="11">
    <source>
        <dbReference type="HAMAP-Rule" id="MF_01117"/>
    </source>
</evidence>